<evidence type="ECO:0000313" key="3">
    <source>
        <dbReference type="Proteomes" id="UP000001191"/>
    </source>
</evidence>
<keyword evidence="1" id="KW-1133">Transmembrane helix</keyword>
<feature type="transmembrane region" description="Helical" evidence="1">
    <location>
        <begin position="114"/>
        <end position="134"/>
    </location>
</feature>
<dbReference type="PANTHER" id="PTHR34989:SF1">
    <property type="entry name" value="PROTEIN HDED"/>
    <property type="match status" value="1"/>
</dbReference>
<dbReference type="AlphaFoldDB" id="B2IWR0"/>
<feature type="transmembrane region" description="Helical" evidence="1">
    <location>
        <begin position="167"/>
        <end position="192"/>
    </location>
</feature>
<dbReference type="PANTHER" id="PTHR34989">
    <property type="entry name" value="PROTEIN HDED"/>
    <property type="match status" value="1"/>
</dbReference>
<dbReference type="STRING" id="63737.Npun_F2994"/>
<dbReference type="EMBL" id="CP001037">
    <property type="protein sequence ID" value="ACC81514.1"/>
    <property type="molecule type" value="Genomic_DNA"/>
</dbReference>
<dbReference type="eggNOG" id="COG3247">
    <property type="taxonomic scope" value="Bacteria"/>
</dbReference>
<dbReference type="InterPro" id="IPR052712">
    <property type="entry name" value="Acid_resist_chaperone_HdeD"/>
</dbReference>
<reference evidence="2 3" key="2">
    <citation type="journal article" date="2013" name="Plant Physiol.">
        <title>A Nostoc punctiforme Sugar Transporter Necessary to Establish a Cyanobacterium-Plant Symbiosis.</title>
        <authorList>
            <person name="Ekman M."/>
            <person name="Picossi S."/>
            <person name="Campbell E.L."/>
            <person name="Meeks J.C."/>
            <person name="Flores E."/>
        </authorList>
    </citation>
    <scope>NUCLEOTIDE SEQUENCE [LARGE SCALE GENOMIC DNA]</scope>
    <source>
        <strain evidence="3">ATCC 29133 / PCC 73102</strain>
    </source>
</reference>
<feature type="transmembrane region" description="Helical" evidence="1">
    <location>
        <begin position="87"/>
        <end position="108"/>
    </location>
</feature>
<dbReference type="HOGENOM" id="CLU_091585_2_3_3"/>
<dbReference type="PhylomeDB" id="B2IWR0"/>
<dbReference type="InterPro" id="IPR005325">
    <property type="entry name" value="DUF308_memb"/>
</dbReference>
<keyword evidence="3" id="KW-1185">Reference proteome</keyword>
<feature type="transmembrane region" description="Helical" evidence="1">
    <location>
        <begin position="141"/>
        <end position="161"/>
    </location>
</feature>
<evidence type="ECO:0000313" key="2">
    <source>
        <dbReference type="EMBL" id="ACC81514.1"/>
    </source>
</evidence>
<dbReference type="Pfam" id="PF03729">
    <property type="entry name" value="DUF308"/>
    <property type="match status" value="1"/>
</dbReference>
<keyword evidence="1" id="KW-0472">Membrane</keyword>
<sequence length="203" mass="22520">MSLFQDLTTYQNIFGKAMTSEDFRETRTNSALPIVLGVLMILLGIAAIAEPFIATIAITIVFSWTLIIAGIVRIVHAFQSRHKRGFWTTLVVGILYVIGGILLISNIFGAALSLTLAFGFIIFIEGVLEVIAAFEMRRDPNWGWVLFSGIMAIILGIFILYQWPVSAVWVLGVFVGINFLLTGVWMIMLSLASRSLPDHRARV</sequence>
<evidence type="ECO:0000256" key="1">
    <source>
        <dbReference type="SAM" id="Phobius"/>
    </source>
</evidence>
<dbReference type="GO" id="GO:0005886">
    <property type="term" value="C:plasma membrane"/>
    <property type="evidence" value="ECO:0007669"/>
    <property type="project" value="TreeGrafter"/>
</dbReference>
<accession>B2IWR0</accession>
<gene>
    <name evidence="2" type="ordered locus">Npun_F2994</name>
</gene>
<dbReference type="EnsemblBacteria" id="ACC81514">
    <property type="protein sequence ID" value="ACC81514"/>
    <property type="gene ID" value="Npun_F2994"/>
</dbReference>
<dbReference type="Proteomes" id="UP000001191">
    <property type="component" value="Chromosome"/>
</dbReference>
<protein>
    <recommendedName>
        <fullName evidence="4">HdeD family acid-resistance protein</fullName>
    </recommendedName>
</protein>
<proteinExistence type="predicted"/>
<feature type="transmembrane region" description="Helical" evidence="1">
    <location>
        <begin position="31"/>
        <end position="49"/>
    </location>
</feature>
<evidence type="ECO:0008006" key="4">
    <source>
        <dbReference type="Google" id="ProtNLM"/>
    </source>
</evidence>
<name>B2IWR0_NOSP7</name>
<feature type="transmembrane region" description="Helical" evidence="1">
    <location>
        <begin position="55"/>
        <end position="75"/>
    </location>
</feature>
<reference evidence="3" key="1">
    <citation type="submission" date="2008-04" db="EMBL/GenBank/DDBJ databases">
        <title>Complete sequence of chromosome of Nostoc punctiforme ATCC 29133.</title>
        <authorList>
            <consortium name="US DOE Joint Genome Institute"/>
            <person name="Copeland A."/>
            <person name="Lucas S."/>
            <person name="Lapidus A."/>
            <person name="Glavina del Rio T."/>
            <person name="Dalin E."/>
            <person name="Tice H."/>
            <person name="Pitluck S."/>
            <person name="Chain P."/>
            <person name="Malfatti S."/>
            <person name="Shin M."/>
            <person name="Vergez L."/>
            <person name="Schmutz J."/>
            <person name="Larimer F."/>
            <person name="Land M."/>
            <person name="Hauser L."/>
            <person name="Kyrpides N."/>
            <person name="Kim E."/>
            <person name="Meeks J.C."/>
            <person name="Elhai J."/>
            <person name="Campbell E.L."/>
            <person name="Thiel T."/>
            <person name="Longmire J."/>
            <person name="Potts M."/>
            <person name="Atlas R."/>
        </authorList>
    </citation>
    <scope>NUCLEOTIDE SEQUENCE [LARGE SCALE GENOMIC DNA]</scope>
    <source>
        <strain evidence="3">ATCC 29133 / PCC 73102</strain>
    </source>
</reference>
<keyword evidence="1" id="KW-0812">Transmembrane</keyword>
<dbReference type="KEGG" id="npu:Npun_F2994"/>
<organism evidence="2 3">
    <name type="scientific">Nostoc punctiforme (strain ATCC 29133 / PCC 73102)</name>
    <dbReference type="NCBI Taxonomy" id="63737"/>
    <lineage>
        <taxon>Bacteria</taxon>
        <taxon>Bacillati</taxon>
        <taxon>Cyanobacteriota</taxon>
        <taxon>Cyanophyceae</taxon>
        <taxon>Nostocales</taxon>
        <taxon>Nostocaceae</taxon>
        <taxon>Nostoc</taxon>
    </lineage>
</organism>